<proteinExistence type="predicted"/>
<dbReference type="AlphaFoldDB" id="A0ABD0KUR9"/>
<accession>A0ABD0KUR9</accession>
<dbReference type="Proteomes" id="UP001519460">
    <property type="component" value="Unassembled WGS sequence"/>
</dbReference>
<evidence type="ECO:0000313" key="1">
    <source>
        <dbReference type="EMBL" id="KAK7490746.1"/>
    </source>
</evidence>
<comment type="caution">
    <text evidence="1">The sequence shown here is derived from an EMBL/GenBank/DDBJ whole genome shotgun (WGS) entry which is preliminary data.</text>
</comment>
<name>A0ABD0KUR9_9CAEN</name>
<keyword evidence="2" id="KW-1185">Reference proteome</keyword>
<sequence length="147" mass="16161">MQGSSSFPGLTIHEMDAACTSDADVQNCYRTGLDFIEAILSTPQTGSAKTASCDSASARFDNCDADYADCPEPSDSLTTLKSNAFIAYDSVCNIEDQGDESINYLRLLNRERYYSGLDSVAAAHILSWPLYLAVLTFTFKRLYSYLD</sequence>
<evidence type="ECO:0000313" key="2">
    <source>
        <dbReference type="Proteomes" id="UP001519460"/>
    </source>
</evidence>
<protein>
    <submittedName>
        <fullName evidence="1">Uncharacterized protein</fullName>
    </submittedName>
</protein>
<gene>
    <name evidence="1" type="ORF">BaRGS_00017975</name>
</gene>
<dbReference type="EMBL" id="JACVVK020000123">
    <property type="protein sequence ID" value="KAK7490746.1"/>
    <property type="molecule type" value="Genomic_DNA"/>
</dbReference>
<reference evidence="1 2" key="1">
    <citation type="journal article" date="2023" name="Sci. Data">
        <title>Genome assembly of the Korean intertidal mud-creeper Batillaria attramentaria.</title>
        <authorList>
            <person name="Patra A.K."/>
            <person name="Ho P.T."/>
            <person name="Jun S."/>
            <person name="Lee S.J."/>
            <person name="Kim Y."/>
            <person name="Won Y.J."/>
        </authorList>
    </citation>
    <scope>NUCLEOTIDE SEQUENCE [LARGE SCALE GENOMIC DNA]</scope>
    <source>
        <strain evidence="1">Wonlab-2016</strain>
    </source>
</reference>
<organism evidence="1 2">
    <name type="scientific">Batillaria attramentaria</name>
    <dbReference type="NCBI Taxonomy" id="370345"/>
    <lineage>
        <taxon>Eukaryota</taxon>
        <taxon>Metazoa</taxon>
        <taxon>Spiralia</taxon>
        <taxon>Lophotrochozoa</taxon>
        <taxon>Mollusca</taxon>
        <taxon>Gastropoda</taxon>
        <taxon>Caenogastropoda</taxon>
        <taxon>Sorbeoconcha</taxon>
        <taxon>Cerithioidea</taxon>
        <taxon>Batillariidae</taxon>
        <taxon>Batillaria</taxon>
    </lineage>
</organism>